<keyword evidence="4 6" id="KW-0067">ATP-binding</keyword>
<protein>
    <submittedName>
        <fullName evidence="6">ATP-binding cassette domain-containing protein</fullName>
    </submittedName>
</protein>
<proteinExistence type="inferred from homology"/>
<sequence length="307" mass="34393">MRKHVLKINNLTKSYHGVNVLHDVSVTLEAGRIYGLIGRNGAGKSTLMKIVSGLSYPTSGNIELFGHTGEKALQVERKRLGCMIEHPSFTPNMTAKENLTRHRMMRGIPNKEVEDELLELVGLVNTGKKKAKNFSLGMKQRLGIAIALLGSPEFLILDEPTNGLDPVGVVEIRNLLKKLSEERQMTILISSHNLPELYQVATDYIIINDGEIKQVLTLEQLDECCKHHLLISCNESEKLVSVLEMELHTTNYKVMPDKTVKLYDYLNEKERVSRVLFENGLVVTNLSNEGDTLENYFLSVVGGDHNA</sequence>
<organism evidence="6 7">
    <name type="scientific">Bacillus kandeliae</name>
    <dbReference type="NCBI Taxonomy" id="3129297"/>
    <lineage>
        <taxon>Bacteria</taxon>
        <taxon>Bacillati</taxon>
        <taxon>Bacillota</taxon>
        <taxon>Bacilli</taxon>
        <taxon>Bacillales</taxon>
        <taxon>Bacillaceae</taxon>
        <taxon>Bacillus</taxon>
    </lineage>
</organism>
<dbReference type="RefSeq" id="WP_338753045.1">
    <property type="nucleotide sequence ID" value="NZ_CP147404.1"/>
</dbReference>
<dbReference type="InterPro" id="IPR017871">
    <property type="entry name" value="ABC_transporter-like_CS"/>
</dbReference>
<evidence type="ECO:0000313" key="6">
    <source>
        <dbReference type="EMBL" id="WXB93638.1"/>
    </source>
</evidence>
<evidence type="ECO:0000259" key="5">
    <source>
        <dbReference type="PROSITE" id="PS50893"/>
    </source>
</evidence>
<evidence type="ECO:0000256" key="2">
    <source>
        <dbReference type="ARBA" id="ARBA00022448"/>
    </source>
</evidence>
<dbReference type="Pfam" id="PF00005">
    <property type="entry name" value="ABC_tran"/>
    <property type="match status" value="1"/>
</dbReference>
<evidence type="ECO:0000256" key="1">
    <source>
        <dbReference type="ARBA" id="ARBA00005417"/>
    </source>
</evidence>
<feature type="domain" description="ABC transporter" evidence="5">
    <location>
        <begin position="6"/>
        <end position="234"/>
    </location>
</feature>
<dbReference type="EMBL" id="CP147404">
    <property type="protein sequence ID" value="WXB93638.1"/>
    <property type="molecule type" value="Genomic_DNA"/>
</dbReference>
<dbReference type="SUPFAM" id="SSF52540">
    <property type="entry name" value="P-loop containing nucleoside triphosphate hydrolases"/>
    <property type="match status" value="1"/>
</dbReference>
<evidence type="ECO:0000313" key="7">
    <source>
        <dbReference type="Proteomes" id="UP001387364"/>
    </source>
</evidence>
<dbReference type="Proteomes" id="UP001387364">
    <property type="component" value="Chromosome"/>
</dbReference>
<dbReference type="InterPro" id="IPR003593">
    <property type="entry name" value="AAA+_ATPase"/>
</dbReference>
<dbReference type="InterPro" id="IPR027417">
    <property type="entry name" value="P-loop_NTPase"/>
</dbReference>
<accession>A0ABZ2N7E9</accession>
<dbReference type="PROSITE" id="PS00211">
    <property type="entry name" value="ABC_TRANSPORTER_1"/>
    <property type="match status" value="1"/>
</dbReference>
<dbReference type="PROSITE" id="PS50893">
    <property type="entry name" value="ABC_TRANSPORTER_2"/>
    <property type="match status" value="1"/>
</dbReference>
<name>A0ABZ2N7E9_9BACI</name>
<dbReference type="PANTHER" id="PTHR43335:SF8">
    <property type="entry name" value="ABC TRANSPORTER, ATP-BINDING PROTEIN"/>
    <property type="match status" value="1"/>
</dbReference>
<dbReference type="SMART" id="SM00382">
    <property type="entry name" value="AAA"/>
    <property type="match status" value="1"/>
</dbReference>
<keyword evidence="7" id="KW-1185">Reference proteome</keyword>
<gene>
    <name evidence="6" type="ORF">WDJ61_03025</name>
</gene>
<reference evidence="6 7" key="1">
    <citation type="submission" date="2024-02" db="EMBL/GenBank/DDBJ databases">
        <title>Seven novel Bacillus-like species.</title>
        <authorList>
            <person name="Liu G."/>
        </authorList>
    </citation>
    <scope>NUCLEOTIDE SEQUENCE [LARGE SCALE GENOMIC DNA]</scope>
    <source>
        <strain evidence="6 7">FJAT-52991</strain>
    </source>
</reference>
<dbReference type="GO" id="GO:0005524">
    <property type="term" value="F:ATP binding"/>
    <property type="evidence" value="ECO:0007669"/>
    <property type="project" value="UniProtKB-KW"/>
</dbReference>
<keyword evidence="2" id="KW-0813">Transport</keyword>
<dbReference type="Gene3D" id="3.40.50.300">
    <property type="entry name" value="P-loop containing nucleotide triphosphate hydrolases"/>
    <property type="match status" value="1"/>
</dbReference>
<comment type="similarity">
    <text evidence="1">Belongs to the ABC transporter superfamily.</text>
</comment>
<evidence type="ECO:0000256" key="3">
    <source>
        <dbReference type="ARBA" id="ARBA00022741"/>
    </source>
</evidence>
<keyword evidence="3" id="KW-0547">Nucleotide-binding</keyword>
<dbReference type="InterPro" id="IPR003439">
    <property type="entry name" value="ABC_transporter-like_ATP-bd"/>
</dbReference>
<dbReference type="PANTHER" id="PTHR43335">
    <property type="entry name" value="ABC TRANSPORTER, ATP-BINDING PROTEIN"/>
    <property type="match status" value="1"/>
</dbReference>
<evidence type="ECO:0000256" key="4">
    <source>
        <dbReference type="ARBA" id="ARBA00022840"/>
    </source>
</evidence>